<sequence>MRQLTRGQRENEYKHREAISTDTMMCKHVLIPTCIINGSRPGGSNLDCILEYTTPSVICQYQPKSGISETVGEQWKSHGESIPFFSLGDLWHSFDEWSAYGAGVPLKLPGGETIVQYYVPYLSALQIYMPLGSGVFATNKRRLGDESDWSDASDMRDNSSDFGSDNENEKVLTRLQGRAEQWESSSSISSASSEQGDRHGELTFEYFERCSPYGRAPLAGKISELANRFPSLLSLRSNEVSPASWLSVAWYPIYRIPMGPTMSDLSTCFLTYHALWTPPYPQDFGVEGRVKAGASHPSVEAPRQHESDYACSSISDFCSCKLEQEQWLRENLAWRFKSGTLELPAFGLASYKLRGPFWASAAPTDKERILGLAKSADSWLKQLRVQHPDYEFFSSREAMKFDRGDFDDYAKHLLKSYGEMFWFIVLVNAGK</sequence>
<name>A0A9D4UMH3_ADICA</name>
<dbReference type="OrthoDB" id="1896065at2759"/>
<evidence type="ECO:0000313" key="2">
    <source>
        <dbReference type="EMBL" id="KAI5070609.1"/>
    </source>
</evidence>
<protein>
    <submittedName>
        <fullName evidence="2">Uncharacterized protein</fullName>
    </submittedName>
</protein>
<evidence type="ECO:0000313" key="3">
    <source>
        <dbReference type="Proteomes" id="UP000886520"/>
    </source>
</evidence>
<reference evidence="2" key="1">
    <citation type="submission" date="2021-01" db="EMBL/GenBank/DDBJ databases">
        <title>Adiantum capillus-veneris genome.</title>
        <authorList>
            <person name="Fang Y."/>
            <person name="Liao Q."/>
        </authorList>
    </citation>
    <scope>NUCLEOTIDE SEQUENCE</scope>
    <source>
        <strain evidence="2">H3</strain>
        <tissue evidence="2">Leaf</tissue>
    </source>
</reference>
<dbReference type="PANTHER" id="PTHR31343:SF29">
    <property type="entry name" value="DUF789 DOMAIN-CONTAINING PROTEIN"/>
    <property type="match status" value="1"/>
</dbReference>
<dbReference type="InterPro" id="IPR008507">
    <property type="entry name" value="DUF789"/>
</dbReference>
<comment type="caution">
    <text evidence="2">The sequence shown here is derived from an EMBL/GenBank/DDBJ whole genome shotgun (WGS) entry which is preliminary data.</text>
</comment>
<proteinExistence type="predicted"/>
<feature type="region of interest" description="Disordered" evidence="1">
    <location>
        <begin position="145"/>
        <end position="168"/>
    </location>
</feature>
<dbReference type="Pfam" id="PF05623">
    <property type="entry name" value="DUF789"/>
    <property type="match status" value="1"/>
</dbReference>
<dbReference type="AlphaFoldDB" id="A0A9D4UMH3"/>
<organism evidence="2 3">
    <name type="scientific">Adiantum capillus-veneris</name>
    <name type="common">Maidenhair fern</name>
    <dbReference type="NCBI Taxonomy" id="13818"/>
    <lineage>
        <taxon>Eukaryota</taxon>
        <taxon>Viridiplantae</taxon>
        <taxon>Streptophyta</taxon>
        <taxon>Embryophyta</taxon>
        <taxon>Tracheophyta</taxon>
        <taxon>Polypodiopsida</taxon>
        <taxon>Polypodiidae</taxon>
        <taxon>Polypodiales</taxon>
        <taxon>Pteridineae</taxon>
        <taxon>Pteridaceae</taxon>
        <taxon>Vittarioideae</taxon>
        <taxon>Adiantum</taxon>
    </lineage>
</organism>
<evidence type="ECO:0000256" key="1">
    <source>
        <dbReference type="SAM" id="MobiDB-lite"/>
    </source>
</evidence>
<dbReference type="EMBL" id="JABFUD020000014">
    <property type="protein sequence ID" value="KAI5070609.1"/>
    <property type="molecule type" value="Genomic_DNA"/>
</dbReference>
<dbReference type="PANTHER" id="PTHR31343">
    <property type="entry name" value="T15D22.8"/>
    <property type="match status" value="1"/>
</dbReference>
<accession>A0A9D4UMH3</accession>
<dbReference type="Proteomes" id="UP000886520">
    <property type="component" value="Chromosome 14"/>
</dbReference>
<keyword evidence="3" id="KW-1185">Reference proteome</keyword>
<gene>
    <name evidence="2" type="ORF">GOP47_0014952</name>
</gene>